<keyword evidence="2" id="KW-1185">Reference proteome</keyword>
<dbReference type="EMBL" id="PGCJ01000075">
    <property type="protein sequence ID" value="PLW52712.1"/>
    <property type="molecule type" value="Genomic_DNA"/>
</dbReference>
<proteinExistence type="predicted"/>
<sequence>MLKDGGKVKPGEEWTALNTAPSPLGAWFALLESVVASQRRQSESLGAGVLRRKTG</sequence>
<evidence type="ECO:0000313" key="1">
    <source>
        <dbReference type="EMBL" id="PLW52712.1"/>
    </source>
</evidence>
<accession>A0A2N5VRY2</accession>
<dbReference type="AlphaFoldDB" id="A0A2N5VRY2"/>
<dbReference type="Proteomes" id="UP000235388">
    <property type="component" value="Unassembled WGS sequence"/>
</dbReference>
<evidence type="ECO:0000313" key="2">
    <source>
        <dbReference type="Proteomes" id="UP000235388"/>
    </source>
</evidence>
<comment type="caution">
    <text evidence="1">The sequence shown here is derived from an EMBL/GenBank/DDBJ whole genome shotgun (WGS) entry which is preliminary data.</text>
</comment>
<protein>
    <submittedName>
        <fullName evidence="1">Uncharacterized protein</fullName>
    </submittedName>
</protein>
<organism evidence="1 2">
    <name type="scientific">Puccinia coronata f. sp. avenae</name>
    <dbReference type="NCBI Taxonomy" id="200324"/>
    <lineage>
        <taxon>Eukaryota</taxon>
        <taxon>Fungi</taxon>
        <taxon>Dikarya</taxon>
        <taxon>Basidiomycota</taxon>
        <taxon>Pucciniomycotina</taxon>
        <taxon>Pucciniomycetes</taxon>
        <taxon>Pucciniales</taxon>
        <taxon>Pucciniaceae</taxon>
        <taxon>Puccinia</taxon>
    </lineage>
</organism>
<reference evidence="1 2" key="1">
    <citation type="submission" date="2017-11" db="EMBL/GenBank/DDBJ databases">
        <title>De novo assembly and phasing of dikaryotic genomes from two isolates of Puccinia coronata f. sp. avenae, the causal agent of oat crown rust.</title>
        <authorList>
            <person name="Miller M.E."/>
            <person name="Zhang Y."/>
            <person name="Omidvar V."/>
            <person name="Sperschneider J."/>
            <person name="Schwessinger B."/>
            <person name="Raley C."/>
            <person name="Palmer J.M."/>
            <person name="Garnica D."/>
            <person name="Upadhyaya N."/>
            <person name="Rathjen J."/>
            <person name="Taylor J.M."/>
            <person name="Park R.F."/>
            <person name="Dodds P.N."/>
            <person name="Hirsch C.D."/>
            <person name="Kianian S.F."/>
            <person name="Figueroa M."/>
        </authorList>
    </citation>
    <scope>NUCLEOTIDE SEQUENCE [LARGE SCALE GENOMIC DNA]</scope>
    <source>
        <strain evidence="1">12NC29</strain>
    </source>
</reference>
<name>A0A2N5VRY2_9BASI</name>
<gene>
    <name evidence="1" type="ORF">PCANC_15997</name>
</gene>